<evidence type="ECO:0000256" key="1">
    <source>
        <dbReference type="ARBA" id="ARBA00011073"/>
    </source>
</evidence>
<feature type="active site" description="Charge relay system" evidence="6">
    <location>
        <position position="177"/>
    </location>
</feature>
<dbReference type="InterPro" id="IPR015500">
    <property type="entry name" value="Peptidase_S8_subtilisin-rel"/>
</dbReference>
<keyword evidence="2 6" id="KW-0645">Protease</keyword>
<comment type="similarity">
    <text evidence="1 6 7">Belongs to the peptidase S8 family.</text>
</comment>
<dbReference type="InterPro" id="IPR037045">
    <property type="entry name" value="S8pro/Inhibitor_I9_sf"/>
</dbReference>
<dbReference type="InterPro" id="IPR023827">
    <property type="entry name" value="Peptidase_S8_Asp-AS"/>
</dbReference>
<comment type="caution">
    <text evidence="11">The sequence shown here is derived from an EMBL/GenBank/DDBJ whole genome shotgun (WGS) entry which is preliminary data.</text>
</comment>
<dbReference type="Pfam" id="PF05922">
    <property type="entry name" value="Inhibitor_I9"/>
    <property type="match status" value="1"/>
</dbReference>
<feature type="domain" description="Inhibitor I9" evidence="10">
    <location>
        <begin position="62"/>
        <end position="104"/>
    </location>
</feature>
<dbReference type="InterPro" id="IPR010259">
    <property type="entry name" value="S8pro/Inhibitor_I9"/>
</dbReference>
<dbReference type="InterPro" id="IPR022398">
    <property type="entry name" value="Peptidase_S8_His-AS"/>
</dbReference>
<gene>
    <name evidence="11" type="ORF">CLO192961_LOCUS252186</name>
</gene>
<dbReference type="InterPro" id="IPR023828">
    <property type="entry name" value="Peptidase_S8_Ser-AS"/>
</dbReference>
<dbReference type="SUPFAM" id="SSF52743">
    <property type="entry name" value="Subtilisin-like"/>
    <property type="match status" value="1"/>
</dbReference>
<evidence type="ECO:0000256" key="5">
    <source>
        <dbReference type="ARBA" id="ARBA00022825"/>
    </source>
</evidence>
<evidence type="ECO:0000313" key="12">
    <source>
        <dbReference type="Proteomes" id="UP000766486"/>
    </source>
</evidence>
<evidence type="ECO:0000259" key="10">
    <source>
        <dbReference type="Pfam" id="PF05922"/>
    </source>
</evidence>
<dbReference type="CDD" id="cd04077">
    <property type="entry name" value="Peptidases_S8_PCSK9_ProteinaseK_like"/>
    <property type="match status" value="1"/>
</dbReference>
<protein>
    <recommendedName>
        <fullName evidence="13">Peptidase S8/S53 domain-containing protein</fullName>
    </recommendedName>
</protein>
<dbReference type="PROSITE" id="PS00137">
    <property type="entry name" value="SUBTILASE_HIS"/>
    <property type="match status" value="1"/>
</dbReference>
<dbReference type="Pfam" id="PF00082">
    <property type="entry name" value="Peptidase_S8"/>
    <property type="match status" value="1"/>
</dbReference>
<feature type="signal peptide" evidence="8">
    <location>
        <begin position="1"/>
        <end position="15"/>
    </location>
</feature>
<reference evidence="11 12" key="1">
    <citation type="submission" date="2019-06" db="EMBL/GenBank/DDBJ databases">
        <authorList>
            <person name="Broberg M."/>
        </authorList>
    </citation>
    <scope>NUCLEOTIDE SEQUENCE [LARGE SCALE GENOMIC DNA]</scope>
</reference>
<organism evidence="11 12">
    <name type="scientific">Bionectria ochroleuca</name>
    <name type="common">Gliocladium roseum</name>
    <dbReference type="NCBI Taxonomy" id="29856"/>
    <lineage>
        <taxon>Eukaryota</taxon>
        <taxon>Fungi</taxon>
        <taxon>Dikarya</taxon>
        <taxon>Ascomycota</taxon>
        <taxon>Pezizomycotina</taxon>
        <taxon>Sordariomycetes</taxon>
        <taxon>Hypocreomycetidae</taxon>
        <taxon>Hypocreales</taxon>
        <taxon>Bionectriaceae</taxon>
        <taxon>Clonostachys</taxon>
    </lineage>
</organism>
<dbReference type="Gene3D" id="3.40.50.200">
    <property type="entry name" value="Peptidase S8/S53 domain"/>
    <property type="match status" value="1"/>
</dbReference>
<keyword evidence="3 8" id="KW-0732">Signal</keyword>
<feature type="domain" description="Peptidase S8/S53" evidence="9">
    <location>
        <begin position="143"/>
        <end position="347"/>
    </location>
</feature>
<keyword evidence="12" id="KW-1185">Reference proteome</keyword>
<keyword evidence="5 6" id="KW-0720">Serine protease</keyword>
<dbReference type="SUPFAM" id="SSF54897">
    <property type="entry name" value="Protease propeptides/inhibitors"/>
    <property type="match status" value="1"/>
</dbReference>
<dbReference type="PANTHER" id="PTHR43806:SF58">
    <property type="entry name" value="ALKALINE PROTEASE 1-RELATED"/>
    <property type="match status" value="1"/>
</dbReference>
<feature type="chain" id="PRO_5045111259" description="Peptidase S8/S53 domain-containing protein" evidence="8">
    <location>
        <begin position="16"/>
        <end position="389"/>
    </location>
</feature>
<evidence type="ECO:0000256" key="8">
    <source>
        <dbReference type="SAM" id="SignalP"/>
    </source>
</evidence>
<feature type="active site" description="Charge relay system" evidence="6">
    <location>
        <position position="332"/>
    </location>
</feature>
<dbReference type="PROSITE" id="PS00136">
    <property type="entry name" value="SUBTILASE_ASP"/>
    <property type="match status" value="1"/>
</dbReference>
<feature type="active site" description="Charge relay system" evidence="6">
    <location>
        <position position="146"/>
    </location>
</feature>
<dbReference type="Gene3D" id="3.30.70.80">
    <property type="entry name" value="Peptidase S8 propeptide/proteinase inhibitor I9"/>
    <property type="match status" value="1"/>
</dbReference>
<sequence>MRLCLLLATIQAVLGIPALRTEPAPLFLRTEDTDAIADQYIIKFRDTRSRRSIDTAINTLQIAPEHTFEHVFKGFSSKLSPETLNALRNHPEVEYIEQDSSVSVDGFVDQADAEWGLARISHREPNFSTYSHDSSAGEGTCAYVLDSGIDVAHPDFGGRASWLANFIDSSNRDGKGHGTHVAGIIGSNTYGVAKKTTLFAVKVIGNGGMGTTSSMIAGLEFVLADAPTRHCPKGVVANMSLRDNPSAALNAAAAALVSNDIFLAVSAGNNNLDASSQSPASEPTVCTVGATNSTDARWEYSNYGPGVDVFAPGVSVRSTSPGNWTSVKSGTSQASPHVAGLAAYLASMEGFPGADALCSRIKELATDGILSNIPEDTTNKLIFNGNPSG</sequence>
<evidence type="ECO:0000313" key="11">
    <source>
        <dbReference type="EMBL" id="VUC29134.1"/>
    </source>
</evidence>
<evidence type="ECO:0000256" key="2">
    <source>
        <dbReference type="ARBA" id="ARBA00022670"/>
    </source>
</evidence>
<dbReference type="PROSITE" id="PS00138">
    <property type="entry name" value="SUBTILASE_SER"/>
    <property type="match status" value="1"/>
</dbReference>
<evidence type="ECO:0008006" key="13">
    <source>
        <dbReference type="Google" id="ProtNLM"/>
    </source>
</evidence>
<name>A0ABY6UD87_BIOOC</name>
<dbReference type="Proteomes" id="UP000766486">
    <property type="component" value="Unassembled WGS sequence"/>
</dbReference>
<dbReference type="PROSITE" id="PS51892">
    <property type="entry name" value="SUBTILASE"/>
    <property type="match status" value="1"/>
</dbReference>
<dbReference type="InterPro" id="IPR036852">
    <property type="entry name" value="Peptidase_S8/S53_dom_sf"/>
</dbReference>
<evidence type="ECO:0000259" key="9">
    <source>
        <dbReference type="Pfam" id="PF00082"/>
    </source>
</evidence>
<dbReference type="EMBL" id="CABFNS010000798">
    <property type="protein sequence ID" value="VUC29134.1"/>
    <property type="molecule type" value="Genomic_DNA"/>
</dbReference>
<evidence type="ECO:0000256" key="3">
    <source>
        <dbReference type="ARBA" id="ARBA00022729"/>
    </source>
</evidence>
<proteinExistence type="inferred from homology"/>
<accession>A0ABY6UD87</accession>
<dbReference type="InterPro" id="IPR050131">
    <property type="entry name" value="Peptidase_S8_subtilisin-like"/>
</dbReference>
<evidence type="ECO:0000256" key="4">
    <source>
        <dbReference type="ARBA" id="ARBA00022801"/>
    </source>
</evidence>
<evidence type="ECO:0000256" key="6">
    <source>
        <dbReference type="PROSITE-ProRule" id="PRU01240"/>
    </source>
</evidence>
<keyword evidence="4 6" id="KW-0378">Hydrolase</keyword>
<dbReference type="PANTHER" id="PTHR43806">
    <property type="entry name" value="PEPTIDASE S8"/>
    <property type="match status" value="1"/>
</dbReference>
<evidence type="ECO:0000256" key="7">
    <source>
        <dbReference type="RuleBase" id="RU003355"/>
    </source>
</evidence>
<dbReference type="PRINTS" id="PR00723">
    <property type="entry name" value="SUBTILISIN"/>
</dbReference>
<dbReference type="InterPro" id="IPR000209">
    <property type="entry name" value="Peptidase_S8/S53_dom"/>
</dbReference>
<dbReference type="InterPro" id="IPR034193">
    <property type="entry name" value="PCSK9_ProteinaseK-like"/>
</dbReference>